<name>A0ABT5GIX9_9MICO</name>
<evidence type="ECO:0000256" key="1">
    <source>
        <dbReference type="SAM" id="SignalP"/>
    </source>
</evidence>
<organism evidence="2 3">
    <name type="scientific">Intrasporangium calvum</name>
    <dbReference type="NCBI Taxonomy" id="53358"/>
    <lineage>
        <taxon>Bacteria</taxon>
        <taxon>Bacillati</taxon>
        <taxon>Actinomycetota</taxon>
        <taxon>Actinomycetes</taxon>
        <taxon>Micrococcales</taxon>
        <taxon>Intrasporangiaceae</taxon>
        <taxon>Intrasporangium</taxon>
    </lineage>
</organism>
<reference evidence="2 3" key="1">
    <citation type="submission" date="2022-11" db="EMBL/GenBank/DDBJ databases">
        <title>Anaerobic phenanthrene biodegradation by a DNRA strain PheN6.</title>
        <authorList>
            <person name="Zhang Z."/>
        </authorList>
    </citation>
    <scope>NUCLEOTIDE SEQUENCE [LARGE SCALE GENOMIC DNA]</scope>
    <source>
        <strain evidence="2 3">PheN6</strain>
    </source>
</reference>
<gene>
    <name evidence="2" type="ORF">OO014_11115</name>
</gene>
<comment type="caution">
    <text evidence="2">The sequence shown here is derived from an EMBL/GenBank/DDBJ whole genome shotgun (WGS) entry which is preliminary data.</text>
</comment>
<keyword evidence="1" id="KW-0732">Signal</keyword>
<proteinExistence type="predicted"/>
<accession>A0ABT5GIX9</accession>
<dbReference type="RefSeq" id="WP_272462384.1">
    <property type="nucleotide sequence ID" value="NZ_JAPFQL010000043.1"/>
</dbReference>
<evidence type="ECO:0000313" key="3">
    <source>
        <dbReference type="Proteomes" id="UP001150259"/>
    </source>
</evidence>
<feature type="chain" id="PRO_5046193149" evidence="1">
    <location>
        <begin position="25"/>
        <end position="166"/>
    </location>
</feature>
<protein>
    <submittedName>
        <fullName evidence="2">Uncharacterized protein</fullName>
    </submittedName>
</protein>
<evidence type="ECO:0000313" key="2">
    <source>
        <dbReference type="EMBL" id="MDC5697810.1"/>
    </source>
</evidence>
<feature type="signal peptide" evidence="1">
    <location>
        <begin position="1"/>
        <end position="24"/>
    </location>
</feature>
<sequence length="166" mass="16690">MRRLLAFIAVFAASLLFAAPAALATSPHFIRAAGSLNGNGSLTVSFKEAGLGTNQNIAYTLSADASVTYVCVNKGGANPSASNKTTLAGPVSASGTFSSGKNGQVTASLTVYPPSAGDFTCPPGQSLQIAEVSYTNVLLTDTTNGISIAVDDAISGCLLPRVRGAC</sequence>
<keyword evidence="3" id="KW-1185">Reference proteome</keyword>
<dbReference type="EMBL" id="JAPFQL010000043">
    <property type="protein sequence ID" value="MDC5697810.1"/>
    <property type="molecule type" value="Genomic_DNA"/>
</dbReference>
<dbReference type="Proteomes" id="UP001150259">
    <property type="component" value="Unassembled WGS sequence"/>
</dbReference>